<dbReference type="InterPro" id="IPR050486">
    <property type="entry name" value="Mannose-1P_guanyltransferase"/>
</dbReference>
<proteinExistence type="predicted"/>
<name>A0A345UI91_9BACT</name>
<dbReference type="AlphaFoldDB" id="A0A345UI91"/>
<keyword evidence="2" id="KW-0808">Transferase</keyword>
<reference evidence="2 3" key="1">
    <citation type="submission" date="2018-03" db="EMBL/GenBank/DDBJ databases">
        <title>Phenotypic and genomic properties of Cyclonatronum proteinivorum gen. nov., sp. nov., a haloalkaliphilic bacteroidete from soda lakes possessing Na+-translocating rhodopsin.</title>
        <authorList>
            <person name="Toshchakov S.V."/>
            <person name="Korzhenkov A."/>
            <person name="Samarov N.I."/>
            <person name="Kublanov I.V."/>
            <person name="Muntyan M.S."/>
            <person name="Sorokin D.Y."/>
        </authorList>
    </citation>
    <scope>NUCLEOTIDE SEQUENCE [LARGE SCALE GENOMIC DNA]</scope>
    <source>
        <strain evidence="2 3">Omega</strain>
    </source>
</reference>
<dbReference type="InterPro" id="IPR001451">
    <property type="entry name" value="Hexapep"/>
</dbReference>
<dbReference type="Pfam" id="PF00132">
    <property type="entry name" value="Hexapep"/>
    <property type="match status" value="1"/>
</dbReference>
<dbReference type="SUPFAM" id="SSF53448">
    <property type="entry name" value="Nucleotide-diphospho-sugar transferases"/>
    <property type="match status" value="1"/>
</dbReference>
<evidence type="ECO:0000313" key="2">
    <source>
        <dbReference type="EMBL" id="AXJ00193.1"/>
    </source>
</evidence>
<dbReference type="PANTHER" id="PTHR22572">
    <property type="entry name" value="SUGAR-1-PHOSPHATE GUANYL TRANSFERASE"/>
    <property type="match status" value="1"/>
</dbReference>
<dbReference type="InterPro" id="IPR029044">
    <property type="entry name" value="Nucleotide-diphossugar_trans"/>
</dbReference>
<dbReference type="Proteomes" id="UP000254808">
    <property type="component" value="Chromosome"/>
</dbReference>
<dbReference type="EMBL" id="CP027806">
    <property type="protein sequence ID" value="AXJ00193.1"/>
    <property type="molecule type" value="Genomic_DNA"/>
</dbReference>
<dbReference type="Gene3D" id="2.160.10.10">
    <property type="entry name" value="Hexapeptide repeat proteins"/>
    <property type="match status" value="1"/>
</dbReference>
<sequence length="327" mass="35924">MAGRGTRLRPHTHTTPKPLLPIAGTMMVERIVKTFSETLEKPIEEIAFVLGDFGAAVEQQLRDMAQRFNAKGSIYYQHQALGTAHAVYCAKDSMQGEVIVAFADTLFNTDGIVRVEEADAAIWLKEVENYQSFGVALMEEGRITGFVEKPQEPVSKHAIIGVYYFKEGEGLRDELINIVENDLKSPRGEYELTDAIEALLSQGKVFRPATVQEWLDCGTIQNWLDTTFHVLKTSATDPETVQHSGCTIHEPVFIGPDVVLENSTIGPNAVIERGAVVRNSTIQNSILNEQAQAEQVSLNNSSVGVLAKVKDFNGSLHIGDHSLVGFA</sequence>
<dbReference type="KEGG" id="cprv:CYPRO_0916"/>
<gene>
    <name evidence="2" type="ORF">CYPRO_0916</name>
</gene>
<feature type="domain" description="Nucleotidyl transferase" evidence="1">
    <location>
        <begin position="2"/>
        <end position="229"/>
    </location>
</feature>
<accession>A0A345UI91</accession>
<dbReference type="Gene3D" id="3.90.550.10">
    <property type="entry name" value="Spore Coat Polysaccharide Biosynthesis Protein SpsA, Chain A"/>
    <property type="match status" value="1"/>
</dbReference>
<organism evidence="2 3">
    <name type="scientific">Cyclonatronum proteinivorum</name>
    <dbReference type="NCBI Taxonomy" id="1457365"/>
    <lineage>
        <taxon>Bacteria</taxon>
        <taxon>Pseudomonadati</taxon>
        <taxon>Balneolota</taxon>
        <taxon>Balneolia</taxon>
        <taxon>Balneolales</taxon>
        <taxon>Cyclonatronaceae</taxon>
        <taxon>Cyclonatronum</taxon>
    </lineage>
</organism>
<dbReference type="InterPro" id="IPR005835">
    <property type="entry name" value="NTP_transferase_dom"/>
</dbReference>
<dbReference type="GO" id="GO:0016740">
    <property type="term" value="F:transferase activity"/>
    <property type="evidence" value="ECO:0007669"/>
    <property type="project" value="UniProtKB-KW"/>
</dbReference>
<evidence type="ECO:0000313" key="3">
    <source>
        <dbReference type="Proteomes" id="UP000254808"/>
    </source>
</evidence>
<evidence type="ECO:0000259" key="1">
    <source>
        <dbReference type="Pfam" id="PF00483"/>
    </source>
</evidence>
<protein>
    <submittedName>
        <fullName evidence="2">Glucose-1-phosphate thymidylyltransferase</fullName>
    </submittedName>
</protein>
<keyword evidence="3" id="KW-1185">Reference proteome</keyword>
<dbReference type="Pfam" id="PF00483">
    <property type="entry name" value="NTP_transferase"/>
    <property type="match status" value="1"/>
</dbReference>